<dbReference type="AlphaFoldDB" id="A0A097QXC9"/>
<name>A0A097QXC9_HAFAL</name>
<dbReference type="PATRIC" id="fig|1453496.5.peg.235"/>
<sequence length="101" mass="11069">MSHPNIDKFVNNNEGSINEFLSEAKSSRLKHSAEDRIFALEVMVSAIGASLEGDAHKNFCSIMNSFSGASEPTQNKTLKAVADLNILSSDFKTFFADIKKN</sequence>
<organism evidence="1 2">
    <name type="scientific">Hafnia alvei FB1</name>
    <dbReference type="NCBI Taxonomy" id="1453496"/>
    <lineage>
        <taxon>Bacteria</taxon>
        <taxon>Pseudomonadati</taxon>
        <taxon>Pseudomonadota</taxon>
        <taxon>Gammaproteobacteria</taxon>
        <taxon>Enterobacterales</taxon>
        <taxon>Hafniaceae</taxon>
        <taxon>Hafnia</taxon>
    </lineage>
</organism>
<gene>
    <name evidence="1" type="ORF">AT03_01145</name>
</gene>
<reference evidence="1 2" key="1">
    <citation type="journal article" date="2014" name="Gut Pathog.">
        <title>Gene clusters of Hafnia alvei strain FB1 important in survival and pathogenesis: a draft genome perspective.</title>
        <authorList>
            <person name="Tan J.Y."/>
            <person name="Yin W.F."/>
            <person name="Chan K.G."/>
        </authorList>
    </citation>
    <scope>NUCLEOTIDE SEQUENCE [LARGE SCALE GENOMIC DNA]</scope>
    <source>
        <strain evidence="1 2">FB1</strain>
    </source>
</reference>
<dbReference type="OrthoDB" id="6637718at2"/>
<dbReference type="KEGG" id="hav:AT03_01145"/>
<evidence type="ECO:0000313" key="2">
    <source>
        <dbReference type="Proteomes" id="UP000029986"/>
    </source>
</evidence>
<proteinExistence type="predicted"/>
<evidence type="ECO:0000313" key="1">
    <source>
        <dbReference type="EMBL" id="AIU71141.1"/>
    </source>
</evidence>
<dbReference type="Proteomes" id="UP000029986">
    <property type="component" value="Chromosome"/>
</dbReference>
<dbReference type="RefSeq" id="WP_025801524.1">
    <property type="nucleotide sequence ID" value="NZ_CP009706.1"/>
</dbReference>
<dbReference type="HOGENOM" id="CLU_2359000_0_0_6"/>
<protein>
    <submittedName>
        <fullName evidence="1">Uncharacterized protein</fullName>
    </submittedName>
</protein>
<accession>A0A097QXC9</accession>
<dbReference type="EMBL" id="CP009706">
    <property type="protein sequence ID" value="AIU71141.1"/>
    <property type="molecule type" value="Genomic_DNA"/>
</dbReference>
<keyword evidence="2" id="KW-1185">Reference proteome</keyword>